<feature type="domain" description="Tudor" evidence="1">
    <location>
        <begin position="271"/>
        <end position="383"/>
    </location>
</feature>
<dbReference type="SUPFAM" id="SSF63748">
    <property type="entry name" value="Tudor/PWWP/MBT"/>
    <property type="match status" value="2"/>
</dbReference>
<proteinExistence type="predicted"/>
<dbReference type="Pfam" id="PF00567">
    <property type="entry name" value="TUDOR"/>
    <property type="match status" value="2"/>
</dbReference>
<gene>
    <name evidence="3" type="ORF">DERF_011324</name>
    <name evidence="2" type="ORF">HUG17_7091</name>
</gene>
<evidence type="ECO:0000259" key="1">
    <source>
        <dbReference type="Pfam" id="PF00567"/>
    </source>
</evidence>
<dbReference type="Gene3D" id="2.30.30.140">
    <property type="match status" value="2"/>
</dbReference>
<accession>A0A922HRZ7</accession>
<comment type="caution">
    <text evidence="3">The sequence shown here is derived from an EMBL/GenBank/DDBJ whole genome shotgun (WGS) entry which is preliminary data.</text>
</comment>
<feature type="domain" description="Tudor" evidence="1">
    <location>
        <begin position="21"/>
        <end position="147"/>
    </location>
</feature>
<name>A0A922HRZ7_DERFA</name>
<dbReference type="OrthoDB" id="10333156at2759"/>
<dbReference type="PANTHER" id="PTHR16442">
    <property type="entry name" value="RING FINGER PROTEIN 17"/>
    <property type="match status" value="1"/>
</dbReference>
<dbReference type="InterPro" id="IPR002999">
    <property type="entry name" value="Tudor"/>
</dbReference>
<reference evidence="2" key="3">
    <citation type="journal article" date="2021" name="World Allergy Organ. J.">
        <title>Chromosome-level assembly of Dermatophagoides farinae genome and transcriptome reveals two novel allergens Der f 37 and Der f 39.</title>
        <authorList>
            <person name="Chen J."/>
            <person name="Cai Z."/>
            <person name="Fan D."/>
            <person name="Hu J."/>
            <person name="Hou Y."/>
            <person name="He Y."/>
            <person name="Zhang Z."/>
            <person name="Zhao Z."/>
            <person name="Gao P."/>
            <person name="Hu W."/>
            <person name="Sun J."/>
            <person name="Li J."/>
            <person name="Ji K."/>
        </authorList>
    </citation>
    <scope>NUCLEOTIDE SEQUENCE</scope>
    <source>
        <strain evidence="2">JKM2019</strain>
    </source>
</reference>
<keyword evidence="4" id="KW-1185">Reference proteome</keyword>
<dbReference type="Proteomes" id="UP000790347">
    <property type="component" value="Unassembled WGS sequence"/>
</dbReference>
<dbReference type="CDD" id="cd20379">
    <property type="entry name" value="Tudor_dTUD-like"/>
    <property type="match status" value="1"/>
</dbReference>
<protein>
    <recommendedName>
        <fullName evidence="1">Tudor domain-containing protein</fullName>
    </recommendedName>
</protein>
<dbReference type="GO" id="GO:0005737">
    <property type="term" value="C:cytoplasm"/>
    <property type="evidence" value="ECO:0007669"/>
    <property type="project" value="UniProtKB-ARBA"/>
</dbReference>
<organism evidence="3 4">
    <name type="scientific">Dermatophagoides farinae</name>
    <name type="common">American house dust mite</name>
    <dbReference type="NCBI Taxonomy" id="6954"/>
    <lineage>
        <taxon>Eukaryota</taxon>
        <taxon>Metazoa</taxon>
        <taxon>Ecdysozoa</taxon>
        <taxon>Arthropoda</taxon>
        <taxon>Chelicerata</taxon>
        <taxon>Arachnida</taxon>
        <taxon>Acari</taxon>
        <taxon>Acariformes</taxon>
        <taxon>Sarcoptiformes</taxon>
        <taxon>Astigmata</taxon>
        <taxon>Psoroptidia</taxon>
        <taxon>Analgoidea</taxon>
        <taxon>Pyroglyphidae</taxon>
        <taxon>Dermatophagoidinae</taxon>
        <taxon>Dermatophagoides</taxon>
    </lineage>
</organism>
<dbReference type="Gene3D" id="2.40.50.90">
    <property type="match status" value="1"/>
</dbReference>
<dbReference type="EMBL" id="SDOV01000009">
    <property type="protein sequence ID" value="KAH7636885.1"/>
    <property type="molecule type" value="Genomic_DNA"/>
</dbReference>
<reference evidence="3" key="1">
    <citation type="submission" date="2013-05" db="EMBL/GenBank/DDBJ databases">
        <authorList>
            <person name="Yim A.K.Y."/>
            <person name="Chan T.F."/>
            <person name="Ji K.M."/>
            <person name="Liu X.Y."/>
            <person name="Zhou J.W."/>
            <person name="Li R.Q."/>
            <person name="Yang K.Y."/>
            <person name="Li J."/>
            <person name="Li M."/>
            <person name="Law P.T.W."/>
            <person name="Wu Y.L."/>
            <person name="Cai Z.L."/>
            <person name="Qin H."/>
            <person name="Bao Y."/>
            <person name="Leung R.K.K."/>
            <person name="Ng P.K.S."/>
            <person name="Zou J."/>
            <person name="Zhong X.J."/>
            <person name="Ran P.X."/>
            <person name="Zhong N.S."/>
            <person name="Liu Z.G."/>
            <person name="Tsui S.K.W."/>
        </authorList>
    </citation>
    <scope>NUCLEOTIDE SEQUENCE</scope>
    <source>
        <strain evidence="3">Derf</strain>
        <tissue evidence="3">Whole organism</tissue>
    </source>
</reference>
<dbReference type="AlphaFoldDB" id="A0A922HRZ7"/>
<dbReference type="PANTHER" id="PTHR16442:SF1">
    <property type="entry name" value="RING FINGER PROTEIN 17"/>
    <property type="match status" value="1"/>
</dbReference>
<reference evidence="2" key="2">
    <citation type="submission" date="2020-06" db="EMBL/GenBank/DDBJ databases">
        <authorList>
            <person name="Ji K."/>
            <person name="Li J."/>
        </authorList>
    </citation>
    <scope>NUCLEOTIDE SEQUENCE</scope>
    <source>
        <strain evidence="2">JKM2019</strain>
        <tissue evidence="2">Whole body</tissue>
    </source>
</reference>
<dbReference type="InterPro" id="IPR035437">
    <property type="entry name" value="SNase_OB-fold_sf"/>
</dbReference>
<dbReference type="Proteomes" id="UP000828236">
    <property type="component" value="Unassembled WGS sequence"/>
</dbReference>
<reference evidence="3" key="4">
    <citation type="journal article" date="2022" name="Res Sq">
        <title>Comparative Genomics Reveals Insights into the Divergent Evolution of Astigmatic Mites and Household Pest Adaptations.</title>
        <authorList>
            <person name="Xiong Q."/>
            <person name="Wan A.T.-Y."/>
            <person name="Liu X.-Y."/>
            <person name="Fung C.S.-H."/>
            <person name="Xiao X."/>
            <person name="Malainual N."/>
            <person name="Hou J."/>
            <person name="Wang L."/>
            <person name="Wang M."/>
            <person name="Yang K."/>
            <person name="Cui Y."/>
            <person name="Leung E."/>
            <person name="Nong W."/>
            <person name="Shin S.-K."/>
            <person name="Au S."/>
            <person name="Jeong K.Y."/>
            <person name="Chew F.T."/>
            <person name="Hui J."/>
            <person name="Leung T.F."/>
            <person name="Tungtrongchitr A."/>
            <person name="Zhong N."/>
            <person name="Liu Z."/>
            <person name="Tsui S."/>
        </authorList>
    </citation>
    <scope>NUCLEOTIDE SEQUENCE</scope>
    <source>
        <strain evidence="3">Derf</strain>
        <tissue evidence="3">Whole organism</tissue>
    </source>
</reference>
<evidence type="ECO:0000313" key="3">
    <source>
        <dbReference type="EMBL" id="KAH9506598.1"/>
    </source>
</evidence>
<evidence type="ECO:0000313" key="2">
    <source>
        <dbReference type="EMBL" id="KAH7636885.1"/>
    </source>
</evidence>
<evidence type="ECO:0000313" key="4">
    <source>
        <dbReference type="Proteomes" id="UP000790347"/>
    </source>
</evidence>
<dbReference type="EMBL" id="ASGP02000005">
    <property type="protein sequence ID" value="KAH9506598.1"/>
    <property type="molecule type" value="Genomic_DNA"/>
</dbReference>
<sequence length="448" mass="52165">MLSELNLSCLFQETIPESPNPDDQKIPCVITKYLNYNEIFVQFKKYRDSFAQLSSDMHAYYCVKSWNEMVFIEKASNEQLIKNLFIYHDHHYDLYLRAKILDLFAGRKYRVLFLDLGYEYIADKNDLILNDNPEFLKLPIQGFQFGLRLDDADYQMIEHHPEKSEFNLAVQKIVLSSSDFWISFSKNMDQCKVNVFCKHHDQIIDLAKFIKSKINSKTEMVVTKNGATNSNVKSSEKGIDGHLSESIISSSSIMIVHPLLWESYAQFVMKVKQVTSPNDFYLKFIADPDYQKFKAKLQSYMTSNSIQRISAPKIGHVYGAIADHHRNKYIRVFILSFDDKTNEYNCFEMDKGMDAFYKSTHLYKIPEDLATFPARSVRASLYGVVPKNNEEWNMETTMELQQKICEQKAEVITMEFNHEKHFLKCSLIVDDINVGDYLIENGYADIDG</sequence>